<keyword evidence="5" id="KW-1185">Reference proteome</keyword>
<protein>
    <submittedName>
        <fullName evidence="4">Cyanophycin synthetase</fullName>
    </submittedName>
</protein>
<organism evidence="4 5">
    <name type="scientific">Plesiocystis pacifica SIR-1</name>
    <dbReference type="NCBI Taxonomy" id="391625"/>
    <lineage>
        <taxon>Bacteria</taxon>
        <taxon>Pseudomonadati</taxon>
        <taxon>Myxococcota</taxon>
        <taxon>Polyangia</taxon>
        <taxon>Nannocystales</taxon>
        <taxon>Nannocystaceae</taxon>
        <taxon>Plesiocystis</taxon>
    </lineage>
</organism>
<dbReference type="RefSeq" id="WP_006968986.1">
    <property type="nucleotide sequence ID" value="NZ_ABCS01000001.1"/>
</dbReference>
<dbReference type="GO" id="GO:0046872">
    <property type="term" value="F:metal ion binding"/>
    <property type="evidence" value="ECO:0007669"/>
    <property type="project" value="InterPro"/>
</dbReference>
<dbReference type="AlphaFoldDB" id="A6FWY7"/>
<evidence type="ECO:0000259" key="3">
    <source>
        <dbReference type="PROSITE" id="PS50975"/>
    </source>
</evidence>
<dbReference type="STRING" id="391625.PPSIR1_05073"/>
<proteinExistence type="predicted"/>
<keyword evidence="2" id="KW-0547">Nucleotide-binding</keyword>
<evidence type="ECO:0000256" key="2">
    <source>
        <dbReference type="PROSITE-ProRule" id="PRU00409"/>
    </source>
</evidence>
<gene>
    <name evidence="4" type="ORF">PPSIR1_05073</name>
</gene>
<dbReference type="EMBL" id="ABCS01000001">
    <property type="protein sequence ID" value="EDM81811.1"/>
    <property type="molecule type" value="Genomic_DNA"/>
</dbReference>
<dbReference type="GO" id="GO:0009432">
    <property type="term" value="P:SOS response"/>
    <property type="evidence" value="ECO:0007669"/>
    <property type="project" value="TreeGrafter"/>
</dbReference>
<dbReference type="Proteomes" id="UP000005801">
    <property type="component" value="Unassembled WGS sequence"/>
</dbReference>
<dbReference type="GO" id="GO:0018169">
    <property type="term" value="F:ribosomal S6-glutamic acid ligase activity"/>
    <property type="evidence" value="ECO:0007669"/>
    <property type="project" value="TreeGrafter"/>
</dbReference>
<dbReference type="eggNOG" id="COG0189">
    <property type="taxonomic scope" value="Bacteria"/>
</dbReference>
<sequence>MPATPAVPTTLELRLAAAKARGWTATCLDPETNWLWRLSRGERQIVLFGSQSPLNTATGARLASDKDHTATILRSAGLPAIEGARCLKAGVHLGPAGGEAGDPYADQRGLGPGLRFAEVSGYPVVVKPNRGSRGRAVTVVEDADQLRAAVEAVWAMDNLALVQRAVPGVDLRIDMLDGELLLAYLRRPLRLVGDGRSTVLELLGRADARAKDAEFIARTTGDPLWAATLAAQGLDDNGVPAPGQTLAFPATILNLNRCCTATVYGELPEPWIELARRVGAAMGMRHWGIDLRIPDGDDPVHDDPDPSEAVILEVNASPVMIQVYRMGAASLVESCEGRLTDAILELAR</sequence>
<dbReference type="SUPFAM" id="SSF56059">
    <property type="entry name" value="Glutathione synthetase ATP-binding domain-like"/>
    <property type="match status" value="1"/>
</dbReference>
<keyword evidence="1" id="KW-0436">Ligase</keyword>
<keyword evidence="2" id="KW-0067">ATP-binding</keyword>
<dbReference type="PANTHER" id="PTHR21621">
    <property type="entry name" value="RIBOSOMAL PROTEIN S6 MODIFICATION PROTEIN"/>
    <property type="match status" value="1"/>
</dbReference>
<accession>A6FWY7</accession>
<dbReference type="InterPro" id="IPR011761">
    <property type="entry name" value="ATP-grasp"/>
</dbReference>
<reference evidence="4 5" key="1">
    <citation type="submission" date="2007-06" db="EMBL/GenBank/DDBJ databases">
        <authorList>
            <person name="Shimkets L."/>
            <person name="Ferriera S."/>
            <person name="Johnson J."/>
            <person name="Kravitz S."/>
            <person name="Beeson K."/>
            <person name="Sutton G."/>
            <person name="Rogers Y.-H."/>
            <person name="Friedman R."/>
            <person name="Frazier M."/>
            <person name="Venter J.C."/>
        </authorList>
    </citation>
    <scope>NUCLEOTIDE SEQUENCE [LARGE SCALE GENOMIC DNA]</scope>
    <source>
        <strain evidence="4 5">SIR-1</strain>
    </source>
</reference>
<evidence type="ECO:0000313" key="5">
    <source>
        <dbReference type="Proteomes" id="UP000005801"/>
    </source>
</evidence>
<dbReference type="OrthoDB" id="9803907at2"/>
<evidence type="ECO:0000313" key="4">
    <source>
        <dbReference type="EMBL" id="EDM81811.1"/>
    </source>
</evidence>
<feature type="domain" description="ATP-grasp" evidence="3">
    <location>
        <begin position="70"/>
        <end position="348"/>
    </location>
</feature>
<dbReference type="Pfam" id="PF07478">
    <property type="entry name" value="Dala_Dala_lig_C"/>
    <property type="match status" value="1"/>
</dbReference>
<dbReference type="InterPro" id="IPR011095">
    <property type="entry name" value="Dala_Dala_lig_C"/>
</dbReference>
<dbReference type="GO" id="GO:0005524">
    <property type="term" value="F:ATP binding"/>
    <property type="evidence" value="ECO:0007669"/>
    <property type="project" value="UniProtKB-UniRule"/>
</dbReference>
<dbReference type="Gene3D" id="3.30.470.20">
    <property type="entry name" value="ATP-grasp fold, B domain"/>
    <property type="match status" value="1"/>
</dbReference>
<dbReference type="PANTHER" id="PTHR21621:SF0">
    <property type="entry name" value="BETA-CITRYLGLUTAMATE SYNTHASE B-RELATED"/>
    <property type="match status" value="1"/>
</dbReference>
<dbReference type="GO" id="GO:0005737">
    <property type="term" value="C:cytoplasm"/>
    <property type="evidence" value="ECO:0007669"/>
    <property type="project" value="TreeGrafter"/>
</dbReference>
<dbReference type="InterPro" id="IPR013815">
    <property type="entry name" value="ATP_grasp_subdomain_1"/>
</dbReference>
<dbReference type="Gene3D" id="3.30.1490.20">
    <property type="entry name" value="ATP-grasp fold, A domain"/>
    <property type="match status" value="1"/>
</dbReference>
<name>A6FWY7_9BACT</name>
<dbReference type="PROSITE" id="PS50975">
    <property type="entry name" value="ATP_GRASP"/>
    <property type="match status" value="1"/>
</dbReference>
<dbReference type="GO" id="GO:0008716">
    <property type="term" value="F:D-alanine-D-alanine ligase activity"/>
    <property type="evidence" value="ECO:0007669"/>
    <property type="project" value="InterPro"/>
</dbReference>
<comment type="caution">
    <text evidence="4">The sequence shown here is derived from an EMBL/GenBank/DDBJ whole genome shotgun (WGS) entry which is preliminary data.</text>
</comment>
<evidence type="ECO:0000256" key="1">
    <source>
        <dbReference type="ARBA" id="ARBA00022598"/>
    </source>
</evidence>